<dbReference type="GO" id="GO:0004497">
    <property type="term" value="F:monooxygenase activity"/>
    <property type="evidence" value="ECO:0007669"/>
    <property type="project" value="UniProtKB-KW"/>
</dbReference>
<evidence type="ECO:0000256" key="6">
    <source>
        <dbReference type="SAM" id="MobiDB-lite"/>
    </source>
</evidence>
<evidence type="ECO:0000256" key="5">
    <source>
        <dbReference type="ARBA" id="ARBA00023033"/>
    </source>
</evidence>
<keyword evidence="3" id="KW-0274">FAD</keyword>
<protein>
    <submittedName>
        <fullName evidence="8">FAD-dependent monooxygenase</fullName>
    </submittedName>
</protein>
<dbReference type="InterPro" id="IPR050493">
    <property type="entry name" value="FAD-dep_Monooxygenase_BioMet"/>
</dbReference>
<keyword evidence="9" id="KW-1185">Reference proteome</keyword>
<proteinExistence type="predicted"/>
<evidence type="ECO:0000256" key="2">
    <source>
        <dbReference type="ARBA" id="ARBA00022630"/>
    </source>
</evidence>
<dbReference type="Proteomes" id="UP001610990">
    <property type="component" value="Unassembled WGS sequence"/>
</dbReference>
<dbReference type="SUPFAM" id="SSF54373">
    <property type="entry name" value="FAD-linked reductases, C-terminal domain"/>
    <property type="match status" value="1"/>
</dbReference>
<dbReference type="PRINTS" id="PR00420">
    <property type="entry name" value="RNGMNOXGNASE"/>
</dbReference>
<dbReference type="EMBL" id="JBIRGH010000011">
    <property type="protein sequence ID" value="MFH8586696.1"/>
    <property type="molecule type" value="Genomic_DNA"/>
</dbReference>
<comment type="caution">
    <text evidence="8">The sequence shown here is derived from an EMBL/GenBank/DDBJ whole genome shotgun (WGS) entry which is preliminary data.</text>
</comment>
<accession>A0ABW7RF65</accession>
<feature type="domain" description="FAD-binding" evidence="7">
    <location>
        <begin position="5"/>
        <end position="348"/>
    </location>
</feature>
<dbReference type="SUPFAM" id="SSF51905">
    <property type="entry name" value="FAD/NAD(P)-binding domain"/>
    <property type="match status" value="1"/>
</dbReference>
<keyword evidence="5 8" id="KW-0503">Monooxygenase</keyword>
<evidence type="ECO:0000313" key="9">
    <source>
        <dbReference type="Proteomes" id="UP001610990"/>
    </source>
</evidence>
<feature type="region of interest" description="Disordered" evidence="6">
    <location>
        <begin position="405"/>
        <end position="437"/>
    </location>
</feature>
<dbReference type="Gene3D" id="3.50.50.60">
    <property type="entry name" value="FAD/NAD(P)-binding domain"/>
    <property type="match status" value="1"/>
</dbReference>
<evidence type="ECO:0000256" key="1">
    <source>
        <dbReference type="ARBA" id="ARBA00001974"/>
    </source>
</evidence>
<keyword evidence="4" id="KW-0560">Oxidoreductase</keyword>
<evidence type="ECO:0000256" key="4">
    <source>
        <dbReference type="ARBA" id="ARBA00023002"/>
    </source>
</evidence>
<evidence type="ECO:0000313" key="8">
    <source>
        <dbReference type="EMBL" id="MFH8586696.1"/>
    </source>
</evidence>
<keyword evidence="2" id="KW-0285">Flavoprotein</keyword>
<gene>
    <name evidence="8" type="ORF">ACH4GP_20235</name>
</gene>
<dbReference type="InterPro" id="IPR002938">
    <property type="entry name" value="FAD-bd"/>
</dbReference>
<dbReference type="PANTHER" id="PTHR13789">
    <property type="entry name" value="MONOOXYGENASE"/>
    <property type="match status" value="1"/>
</dbReference>
<reference evidence="8 9" key="1">
    <citation type="submission" date="2024-10" db="EMBL/GenBank/DDBJ databases">
        <title>The Natural Products Discovery Center: Release of the First 8490 Sequenced Strains for Exploring Actinobacteria Biosynthetic Diversity.</title>
        <authorList>
            <person name="Kalkreuter E."/>
            <person name="Kautsar S.A."/>
            <person name="Yang D."/>
            <person name="Bader C.D."/>
            <person name="Teijaro C.N."/>
            <person name="Fluegel L."/>
            <person name="Davis C.M."/>
            <person name="Simpson J.R."/>
            <person name="Lauterbach L."/>
            <person name="Steele A.D."/>
            <person name="Gui C."/>
            <person name="Meng S."/>
            <person name="Li G."/>
            <person name="Viehrig K."/>
            <person name="Ye F."/>
            <person name="Su P."/>
            <person name="Kiefer A.F."/>
            <person name="Nichols A."/>
            <person name="Cepeda A.J."/>
            <person name="Yan W."/>
            <person name="Fan B."/>
            <person name="Jiang Y."/>
            <person name="Adhikari A."/>
            <person name="Zheng C.-J."/>
            <person name="Schuster L."/>
            <person name="Cowan T.M."/>
            <person name="Smanski M.J."/>
            <person name="Chevrette M.G."/>
            <person name="De Carvalho L.P.S."/>
            <person name="Shen B."/>
        </authorList>
    </citation>
    <scope>NUCLEOTIDE SEQUENCE [LARGE SCALE GENOMIC DNA]</scope>
    <source>
        <strain evidence="8 9">NPDC018013</strain>
    </source>
</reference>
<dbReference type="PANTHER" id="PTHR13789:SF318">
    <property type="entry name" value="GERANYLGERANYL DIPHOSPHATE REDUCTASE"/>
    <property type="match status" value="1"/>
</dbReference>
<evidence type="ECO:0000256" key="3">
    <source>
        <dbReference type="ARBA" id="ARBA00022827"/>
    </source>
</evidence>
<evidence type="ECO:0000259" key="7">
    <source>
        <dbReference type="Pfam" id="PF01494"/>
    </source>
</evidence>
<sequence>MSNPDVIVVGGGIGGLSTAFALRRQGLAVRVLESAAEFGEVGAGLQIAPNCTRILHEYGLLDQVVKRGVAPADMIMFDAVDSSELTRLDLRDLERAYGFPYIVIHRSDLHGLFLDACRRTGVELLNDQQVVGYEQGTGSASVRLADGRVETAPLVIAADGLHSVARRQYVGDPTVSSSYVAYRGAVPIEQVRANQVDEDAVAVYVGPGCHFVQYPLRGGEMFNQVAVFESPKALAGVEGWGSPDELDAAFEGTCEQVQLGLPMLWRDRWWQMYDRDPIDQWVYGRVALLGDAAHPPLQYMAQGAIMAIEDGWVLASHVARNQTAGGVDWASVLAAYQAVRPEHCRRVVLTARVWGELWHLDGVRREQRNAILRSRDTHDYTFTDWVYGPTALFPEDEPEMYRAIPLAGAGQDGSTTHDSRSHPTPGHEKTPTPQPAG</sequence>
<dbReference type="RefSeq" id="WP_397673765.1">
    <property type="nucleotide sequence ID" value="NZ_JBIRFW010000003.1"/>
</dbReference>
<name>A0ABW7RF65_9ACTN</name>
<dbReference type="Pfam" id="PF01494">
    <property type="entry name" value="FAD_binding_3"/>
    <property type="match status" value="1"/>
</dbReference>
<dbReference type="InterPro" id="IPR036188">
    <property type="entry name" value="FAD/NAD-bd_sf"/>
</dbReference>
<feature type="compositionally biased region" description="Basic and acidic residues" evidence="6">
    <location>
        <begin position="415"/>
        <end position="430"/>
    </location>
</feature>
<organism evidence="8 9">
    <name type="scientific">Streptomyces celluloflavus</name>
    <dbReference type="NCBI Taxonomy" id="58344"/>
    <lineage>
        <taxon>Bacteria</taxon>
        <taxon>Bacillati</taxon>
        <taxon>Actinomycetota</taxon>
        <taxon>Actinomycetes</taxon>
        <taxon>Kitasatosporales</taxon>
        <taxon>Streptomycetaceae</taxon>
        <taxon>Streptomyces</taxon>
    </lineage>
</organism>
<comment type="cofactor">
    <cofactor evidence="1">
        <name>FAD</name>
        <dbReference type="ChEBI" id="CHEBI:57692"/>
    </cofactor>
</comment>